<evidence type="ECO:0000256" key="1">
    <source>
        <dbReference type="ARBA" id="ARBA00022679"/>
    </source>
</evidence>
<dbReference type="PANTHER" id="PTHR32385:SF15">
    <property type="entry name" value="INOSITOL PHOSPHOCERAMIDE MANNOSYLTRANSFERASE 1"/>
    <property type="match status" value="1"/>
</dbReference>
<evidence type="ECO:0000313" key="3">
    <source>
        <dbReference type="Proteomes" id="UP000092024"/>
    </source>
</evidence>
<dbReference type="GO" id="GO:0051999">
    <property type="term" value="P:mannosyl-inositol phosphorylceramide biosynthetic process"/>
    <property type="evidence" value="ECO:0007669"/>
    <property type="project" value="TreeGrafter"/>
</dbReference>
<evidence type="ECO:0000313" key="2">
    <source>
        <dbReference type="EMBL" id="OBR62987.1"/>
    </source>
</evidence>
<keyword evidence="1 2" id="KW-0808">Transferase</keyword>
<dbReference type="GO" id="GO:0000030">
    <property type="term" value="F:mannosyltransferase activity"/>
    <property type="evidence" value="ECO:0007669"/>
    <property type="project" value="TreeGrafter"/>
</dbReference>
<dbReference type="SUPFAM" id="SSF53448">
    <property type="entry name" value="Nucleotide-diphospho-sugar transferases"/>
    <property type="match status" value="1"/>
</dbReference>
<sequence length="248" mass="28421">MGEGRGNEPIPKIIHFCWFGGAEKPKKVVKCMASWRKHLSGYTWMEWNESNFDVSVSRYAREAYEARKFAFVSDYARLHALYRYGGVYLDTDVEVLRSLDDLLKHSAFSGFEDERYLQSGTMGAAPGHPWIKELLDDYKGRPFVKEDGSYDMRTNTAVISEICTRSGLVLNGREQSLPSGVVFYPRTYFSPFDPVNGGSYLSDNSYTIHHFSQSWLPAHVRLRSRLKRGVSRIVGPDMIAKMRKLLPR</sequence>
<name>A0A1A5YBL0_9BACL</name>
<dbReference type="InterPro" id="IPR007577">
    <property type="entry name" value="GlycoTrfase_DXD_sugar-bd_CS"/>
</dbReference>
<dbReference type="InterPro" id="IPR029044">
    <property type="entry name" value="Nucleotide-diphossugar_trans"/>
</dbReference>
<reference evidence="2 3" key="1">
    <citation type="submission" date="2016-05" db="EMBL/GenBank/DDBJ databases">
        <title>Paenibacillus oryzae. sp. nov., isolated from the rice root.</title>
        <authorList>
            <person name="Zhang J."/>
            <person name="Zhang X."/>
        </authorList>
    </citation>
    <scope>NUCLEOTIDE SEQUENCE [LARGE SCALE GENOMIC DNA]</scope>
    <source>
        <strain evidence="2 3">1DrF-4</strain>
    </source>
</reference>
<dbReference type="PANTHER" id="PTHR32385">
    <property type="entry name" value="MANNOSYL PHOSPHORYLINOSITOL CERAMIDE SYNTHASE"/>
    <property type="match status" value="1"/>
</dbReference>
<keyword evidence="3" id="KW-1185">Reference proteome</keyword>
<dbReference type="AlphaFoldDB" id="A0A1A5YBL0"/>
<dbReference type="OrthoDB" id="9802987at2"/>
<dbReference type="InterPro" id="IPR051706">
    <property type="entry name" value="Glycosyltransferase_domain"/>
</dbReference>
<dbReference type="EMBL" id="LYPA01000076">
    <property type="protein sequence ID" value="OBR62987.1"/>
    <property type="molecule type" value="Genomic_DNA"/>
</dbReference>
<dbReference type="STRING" id="1844972.A7K91_09285"/>
<proteinExistence type="predicted"/>
<dbReference type="GO" id="GO:0016020">
    <property type="term" value="C:membrane"/>
    <property type="evidence" value="ECO:0007669"/>
    <property type="project" value="GOC"/>
</dbReference>
<protein>
    <submittedName>
        <fullName evidence="2">Glycosyl transferase</fullName>
    </submittedName>
</protein>
<dbReference type="Proteomes" id="UP000092024">
    <property type="component" value="Unassembled WGS sequence"/>
</dbReference>
<accession>A0A1A5YBL0</accession>
<dbReference type="Gene3D" id="3.90.550.20">
    <property type="match status" value="1"/>
</dbReference>
<dbReference type="RefSeq" id="WP_068686870.1">
    <property type="nucleotide sequence ID" value="NZ_LYPA01000076.1"/>
</dbReference>
<organism evidence="2 3">
    <name type="scientific">Paenibacillus oryzae</name>
    <dbReference type="NCBI Taxonomy" id="1844972"/>
    <lineage>
        <taxon>Bacteria</taxon>
        <taxon>Bacillati</taxon>
        <taxon>Bacillota</taxon>
        <taxon>Bacilli</taxon>
        <taxon>Bacillales</taxon>
        <taxon>Paenibacillaceae</taxon>
        <taxon>Paenibacillus</taxon>
    </lineage>
</organism>
<comment type="caution">
    <text evidence="2">The sequence shown here is derived from an EMBL/GenBank/DDBJ whole genome shotgun (WGS) entry which is preliminary data.</text>
</comment>
<dbReference type="Pfam" id="PF04488">
    <property type="entry name" value="Gly_transf_sug"/>
    <property type="match status" value="1"/>
</dbReference>
<gene>
    <name evidence="2" type="ORF">A7K91_09285</name>
</gene>